<evidence type="ECO:0000259" key="3">
    <source>
        <dbReference type="Pfam" id="PF01478"/>
    </source>
</evidence>
<dbReference type="Pfam" id="PF01478">
    <property type="entry name" value="Peptidase_A24"/>
    <property type="match status" value="1"/>
</dbReference>
<dbReference type="GO" id="GO:0006465">
    <property type="term" value="P:signal peptide processing"/>
    <property type="evidence" value="ECO:0007669"/>
    <property type="project" value="TreeGrafter"/>
</dbReference>
<dbReference type="InterPro" id="IPR000045">
    <property type="entry name" value="Prepilin_IV_endopep_pep"/>
</dbReference>
<feature type="domain" description="Prepilin type IV endopeptidase peptidase" evidence="3">
    <location>
        <begin position="41"/>
        <end position="143"/>
    </location>
</feature>
<keyword evidence="2" id="KW-1133">Transmembrane helix</keyword>
<dbReference type="Proteomes" id="UP000198816">
    <property type="component" value="Unassembled WGS sequence"/>
</dbReference>
<sequence length="208" mass="21970">MARRHLARWASDSPLATRHFDHRLDSDKTLAGTPSIVAAYIALFIVWAAAWVDLRTRRIPNPISLAGIGLGLLTALELGGAEGLMQSLAGLGLGTVLLLPGYLLRSTGAGDVKLTAAVGALLGPKGVLLAFVAAILTGALIGIGYALMAWRLKGARSPFERYGQMLRYLFTTGRVSYVPPAADEIMGQRFAFGVPIAIGTTFAALWPA</sequence>
<evidence type="ECO:0000313" key="4">
    <source>
        <dbReference type="EMBL" id="SDX44413.1"/>
    </source>
</evidence>
<organism evidence="4 5">
    <name type="scientific">Thiocapsa roseopersicina</name>
    <dbReference type="NCBI Taxonomy" id="1058"/>
    <lineage>
        <taxon>Bacteria</taxon>
        <taxon>Pseudomonadati</taxon>
        <taxon>Pseudomonadota</taxon>
        <taxon>Gammaproteobacteria</taxon>
        <taxon>Chromatiales</taxon>
        <taxon>Chromatiaceae</taxon>
        <taxon>Thiocapsa</taxon>
    </lineage>
</organism>
<dbReference type="PANTHER" id="PTHR30487">
    <property type="entry name" value="TYPE 4 PREPILIN-LIKE PROTEINS LEADER PEPTIDE-PROCESSING ENZYME"/>
    <property type="match status" value="1"/>
</dbReference>
<keyword evidence="2" id="KW-0472">Membrane</keyword>
<evidence type="ECO:0000256" key="2">
    <source>
        <dbReference type="SAM" id="Phobius"/>
    </source>
</evidence>
<protein>
    <submittedName>
        <fullName evidence="4">Prepilin peptidase CpaA</fullName>
    </submittedName>
</protein>
<gene>
    <name evidence="4" type="ORF">SAMN05421783_12641</name>
</gene>
<feature type="transmembrane region" description="Helical" evidence="2">
    <location>
        <begin position="30"/>
        <end position="51"/>
    </location>
</feature>
<accession>A0A1H3BR53</accession>
<dbReference type="STRING" id="1058.SAMN05421783_12641"/>
<dbReference type="PANTHER" id="PTHR30487:SF0">
    <property type="entry name" value="PREPILIN LEADER PEPTIDASE_N-METHYLTRANSFERASE-RELATED"/>
    <property type="match status" value="1"/>
</dbReference>
<keyword evidence="5" id="KW-1185">Reference proteome</keyword>
<evidence type="ECO:0000313" key="5">
    <source>
        <dbReference type="Proteomes" id="UP000198816"/>
    </source>
</evidence>
<dbReference type="InterPro" id="IPR050882">
    <property type="entry name" value="Prepilin_peptidase/N-MTase"/>
</dbReference>
<proteinExistence type="inferred from homology"/>
<comment type="similarity">
    <text evidence="1">Belongs to the peptidase A24 family.</text>
</comment>
<dbReference type="Gene3D" id="1.20.120.1220">
    <property type="match status" value="1"/>
</dbReference>
<reference evidence="5" key="1">
    <citation type="submission" date="2016-10" db="EMBL/GenBank/DDBJ databases">
        <authorList>
            <person name="Varghese N."/>
            <person name="Submissions S."/>
        </authorList>
    </citation>
    <scope>NUCLEOTIDE SEQUENCE [LARGE SCALE GENOMIC DNA]</scope>
    <source>
        <strain evidence="5">DSM 217</strain>
    </source>
</reference>
<dbReference type="GO" id="GO:0005886">
    <property type="term" value="C:plasma membrane"/>
    <property type="evidence" value="ECO:0007669"/>
    <property type="project" value="TreeGrafter"/>
</dbReference>
<feature type="transmembrane region" description="Helical" evidence="2">
    <location>
        <begin position="127"/>
        <end position="148"/>
    </location>
</feature>
<feature type="transmembrane region" description="Helical" evidence="2">
    <location>
        <begin position="88"/>
        <end position="107"/>
    </location>
</feature>
<keyword evidence="2" id="KW-0812">Transmembrane</keyword>
<dbReference type="GO" id="GO:0004190">
    <property type="term" value="F:aspartic-type endopeptidase activity"/>
    <property type="evidence" value="ECO:0007669"/>
    <property type="project" value="InterPro"/>
</dbReference>
<evidence type="ECO:0000256" key="1">
    <source>
        <dbReference type="ARBA" id="ARBA00005801"/>
    </source>
</evidence>
<feature type="transmembrane region" description="Helical" evidence="2">
    <location>
        <begin position="63"/>
        <end position="81"/>
    </location>
</feature>
<dbReference type="AlphaFoldDB" id="A0A1H3BR53"/>
<name>A0A1H3BR53_THIRO</name>
<dbReference type="EMBL" id="FNNZ01000026">
    <property type="protein sequence ID" value="SDX44413.1"/>
    <property type="molecule type" value="Genomic_DNA"/>
</dbReference>